<keyword evidence="2" id="KW-1133">Transmembrane helix</keyword>
<dbReference type="Proteomes" id="UP000474565">
    <property type="component" value="Unassembled WGS sequence"/>
</dbReference>
<dbReference type="EMBL" id="WWCP01000002">
    <property type="protein sequence ID" value="MYM81025.1"/>
    <property type="molecule type" value="Genomic_DNA"/>
</dbReference>
<comment type="caution">
    <text evidence="3">The sequence shown here is derived from an EMBL/GenBank/DDBJ whole genome shotgun (WGS) entry which is preliminary data.</text>
</comment>
<sequence length="407" mass="42205">MSNAAYGLLGAPLAMAALPLFVQLPAYYASHLGMALGPLGMVLFIARGIDMLQDPLLGHLLDRRPAQHRRWMTLGAVVLVLAFAALWLPPVGIGAGALSLWIALMLVLAYGAHSLINIAYLTWGSQLHGPLGAAAWREALGLAGMMAASLAPAAILGGDTAQVRPLLALYSMAFGLLMVSAMWALLRHAPQVATPTSIQTQGWRDTLRELAGNRPVRALLLPYFLNALSVAIPATLALFYIADQLGAPQLSGVFLACYFGAAACGLPVWARLAHTHGALRCWRAGMLLAVAGFCGAALLGSGDLVPYAAVCIAAGAALGADLALPPVLLGRLLGQRAGAGFGLFTLLGKLALAIAGLTLPLLSWLDYRPGQGGGVSLVLAYAVLPCLIKLLAMAALSRCTETLGSNT</sequence>
<feature type="transmembrane region" description="Helical" evidence="2">
    <location>
        <begin position="26"/>
        <end position="49"/>
    </location>
</feature>
<keyword evidence="2" id="KW-0472">Membrane</keyword>
<feature type="transmembrane region" description="Helical" evidence="2">
    <location>
        <begin position="374"/>
        <end position="396"/>
    </location>
</feature>
<dbReference type="AlphaFoldDB" id="A0A6L8MKN9"/>
<protein>
    <submittedName>
        <fullName evidence="3">Sodium:galactoside symporter</fullName>
    </submittedName>
</protein>
<proteinExistence type="inferred from homology"/>
<feature type="transmembrane region" description="Helical" evidence="2">
    <location>
        <begin position="70"/>
        <end position="88"/>
    </location>
</feature>
<dbReference type="Pfam" id="PF13347">
    <property type="entry name" value="MFS_2"/>
    <property type="match status" value="1"/>
</dbReference>
<feature type="transmembrane region" description="Helical" evidence="2">
    <location>
        <begin position="307"/>
        <end position="329"/>
    </location>
</feature>
<evidence type="ECO:0000256" key="1">
    <source>
        <dbReference type="ARBA" id="ARBA00009617"/>
    </source>
</evidence>
<dbReference type="SUPFAM" id="SSF103473">
    <property type="entry name" value="MFS general substrate transporter"/>
    <property type="match status" value="1"/>
</dbReference>
<evidence type="ECO:0000313" key="4">
    <source>
        <dbReference type="Proteomes" id="UP000474565"/>
    </source>
</evidence>
<keyword evidence="2" id="KW-0812">Transmembrane</keyword>
<accession>A0A6L8MKN9</accession>
<dbReference type="PANTHER" id="PTHR11328:SF24">
    <property type="entry name" value="MAJOR FACILITATOR SUPERFAMILY (MFS) PROFILE DOMAIN-CONTAINING PROTEIN"/>
    <property type="match status" value="1"/>
</dbReference>
<evidence type="ECO:0000313" key="3">
    <source>
        <dbReference type="EMBL" id="MYM81025.1"/>
    </source>
</evidence>
<feature type="transmembrane region" description="Helical" evidence="2">
    <location>
        <begin position="218"/>
        <end position="241"/>
    </location>
</feature>
<feature type="transmembrane region" description="Helical" evidence="2">
    <location>
        <begin position="341"/>
        <end position="362"/>
    </location>
</feature>
<dbReference type="Gene3D" id="1.20.1250.20">
    <property type="entry name" value="MFS general substrate transporter like domains"/>
    <property type="match status" value="1"/>
</dbReference>
<reference evidence="3 4" key="1">
    <citation type="submission" date="2019-12" db="EMBL/GenBank/DDBJ databases">
        <title>Novel species isolated from a subtropical stream in China.</title>
        <authorList>
            <person name="Lu H."/>
        </authorList>
    </citation>
    <scope>NUCLEOTIDE SEQUENCE [LARGE SCALE GENOMIC DNA]</scope>
    <source>
        <strain evidence="3 4">FT50W</strain>
    </source>
</reference>
<dbReference type="GO" id="GO:0005886">
    <property type="term" value="C:plasma membrane"/>
    <property type="evidence" value="ECO:0007669"/>
    <property type="project" value="TreeGrafter"/>
</dbReference>
<organism evidence="3 4">
    <name type="scientific">Duganella lactea</name>
    <dbReference type="NCBI Taxonomy" id="2692173"/>
    <lineage>
        <taxon>Bacteria</taxon>
        <taxon>Pseudomonadati</taxon>
        <taxon>Pseudomonadota</taxon>
        <taxon>Betaproteobacteria</taxon>
        <taxon>Burkholderiales</taxon>
        <taxon>Oxalobacteraceae</taxon>
        <taxon>Telluria group</taxon>
        <taxon>Duganella</taxon>
    </lineage>
</organism>
<dbReference type="GO" id="GO:0015293">
    <property type="term" value="F:symporter activity"/>
    <property type="evidence" value="ECO:0007669"/>
    <property type="project" value="InterPro"/>
</dbReference>
<feature type="transmembrane region" description="Helical" evidence="2">
    <location>
        <begin position="100"/>
        <end position="123"/>
    </location>
</feature>
<dbReference type="InterPro" id="IPR036259">
    <property type="entry name" value="MFS_trans_sf"/>
</dbReference>
<dbReference type="PANTHER" id="PTHR11328">
    <property type="entry name" value="MAJOR FACILITATOR SUPERFAMILY DOMAIN-CONTAINING PROTEIN"/>
    <property type="match status" value="1"/>
</dbReference>
<evidence type="ECO:0000256" key="2">
    <source>
        <dbReference type="SAM" id="Phobius"/>
    </source>
</evidence>
<comment type="similarity">
    <text evidence="1">Belongs to the sodium:galactoside symporter (TC 2.A.2) family.</text>
</comment>
<dbReference type="RefSeq" id="WP_161018336.1">
    <property type="nucleotide sequence ID" value="NZ_WWCP01000002.1"/>
</dbReference>
<feature type="transmembrane region" description="Helical" evidence="2">
    <location>
        <begin position="253"/>
        <end position="272"/>
    </location>
</feature>
<feature type="transmembrane region" description="Helical" evidence="2">
    <location>
        <begin position="135"/>
        <end position="155"/>
    </location>
</feature>
<dbReference type="GO" id="GO:0008643">
    <property type="term" value="P:carbohydrate transport"/>
    <property type="evidence" value="ECO:0007669"/>
    <property type="project" value="InterPro"/>
</dbReference>
<feature type="transmembrane region" description="Helical" evidence="2">
    <location>
        <begin position="167"/>
        <end position="186"/>
    </location>
</feature>
<name>A0A6L8MKN9_9BURK</name>
<gene>
    <name evidence="3" type="ORF">GTP44_03500</name>
</gene>
<feature type="transmembrane region" description="Helical" evidence="2">
    <location>
        <begin position="284"/>
        <end position="301"/>
    </location>
</feature>
<dbReference type="InterPro" id="IPR039672">
    <property type="entry name" value="MFS_2"/>
</dbReference>